<organism evidence="1 2">
    <name type="scientific">Mycobacterium tuberculosis</name>
    <dbReference type="NCBI Taxonomy" id="1773"/>
    <lineage>
        <taxon>Bacteria</taxon>
        <taxon>Bacillati</taxon>
        <taxon>Actinomycetota</taxon>
        <taxon>Actinomycetes</taxon>
        <taxon>Mycobacteriales</taxon>
        <taxon>Mycobacteriaceae</taxon>
        <taxon>Mycobacterium</taxon>
        <taxon>Mycobacterium tuberculosis complex</taxon>
    </lineage>
</organism>
<dbReference type="AlphaFoldDB" id="A0ABD4Q7P8"/>
<feature type="non-terminal residue" evidence="1">
    <location>
        <position position="1"/>
    </location>
</feature>
<name>A0ABD4Q7P8_MYCTX</name>
<proteinExistence type="predicted"/>
<dbReference type="EMBL" id="JAGIZI010000317">
    <property type="protein sequence ID" value="MBP0685604.1"/>
    <property type="molecule type" value="Genomic_DNA"/>
</dbReference>
<evidence type="ECO:0000313" key="1">
    <source>
        <dbReference type="EMBL" id="MBP0685604.1"/>
    </source>
</evidence>
<sequence length="87" mass="9705">AKDVKTAVRIFCGILDEHNVLTSSAINQTHFAALRQHFNNILVRWGSSSRYVAMTTVQLREATEREVIRAQKLNLPEPQVGLSSGTI</sequence>
<dbReference type="Proteomes" id="UP000671119">
    <property type="component" value="Unassembled WGS sequence"/>
</dbReference>
<reference evidence="1 2" key="1">
    <citation type="submission" date="2021-03" db="EMBL/GenBank/DDBJ databases">
        <title>Whole Genome Sequencing of Mycobacterium tuberculosis clinical isolates from Arunachal Pradesh, India.</title>
        <authorList>
            <person name="Singh S."/>
            <person name="Mudliar S.R."/>
            <person name="Kulsum U."/>
            <person name="Rufai S.B."/>
            <person name="Singh P.K."/>
            <person name="Umpo M."/>
            <person name="Nyori M."/>
        </authorList>
    </citation>
    <scope>NUCLEOTIDE SEQUENCE [LARGE SCALE GENOMIC DNA]</scope>
    <source>
        <strain evidence="1 2">OMICS/BPL/0142/20/SP</strain>
    </source>
</reference>
<protein>
    <submittedName>
        <fullName evidence="1">Uncharacterized protein</fullName>
    </submittedName>
</protein>
<feature type="non-terminal residue" evidence="1">
    <location>
        <position position="87"/>
    </location>
</feature>
<accession>A0ABD4Q7P8</accession>
<comment type="caution">
    <text evidence="1">The sequence shown here is derived from an EMBL/GenBank/DDBJ whole genome shotgun (WGS) entry which is preliminary data.</text>
</comment>
<gene>
    <name evidence="1" type="ORF">J8J21_21405</name>
</gene>
<evidence type="ECO:0000313" key="2">
    <source>
        <dbReference type="Proteomes" id="UP000671119"/>
    </source>
</evidence>